<protein>
    <submittedName>
        <fullName evidence="2">Putative methionine/alanine importer small subunit</fullName>
    </submittedName>
</protein>
<dbReference type="NCBIfam" id="NF033493">
    <property type="entry name" value="MetS_like_NSS"/>
    <property type="match status" value="1"/>
</dbReference>
<evidence type="ECO:0000313" key="3">
    <source>
        <dbReference type="Proteomes" id="UP000218810"/>
    </source>
</evidence>
<comment type="caution">
    <text evidence="2">The sequence shown here is derived from an EMBL/GenBank/DDBJ whole genome shotgun (WGS) entry which is preliminary data.</text>
</comment>
<keyword evidence="3" id="KW-1185">Reference proteome</keyword>
<reference evidence="3" key="1">
    <citation type="submission" date="2017-09" db="EMBL/GenBank/DDBJ databases">
        <authorList>
            <person name="Zhang Y."/>
            <person name="Huang X."/>
            <person name="Liu J."/>
            <person name="Lu L."/>
            <person name="Peng K."/>
        </authorList>
    </citation>
    <scope>NUCLEOTIDE SEQUENCE [LARGE SCALE GENOMIC DNA]</scope>
    <source>
        <strain evidence="3">S-XJ-1</strain>
    </source>
</reference>
<dbReference type="AlphaFoldDB" id="A0A2A2WLV2"/>
<feature type="transmembrane region" description="Helical" evidence="1">
    <location>
        <begin position="6"/>
        <end position="28"/>
    </location>
</feature>
<dbReference type="Proteomes" id="UP000218810">
    <property type="component" value="Unassembled WGS sequence"/>
</dbReference>
<evidence type="ECO:0000313" key="2">
    <source>
        <dbReference type="EMBL" id="PAY21934.1"/>
    </source>
</evidence>
<dbReference type="Pfam" id="PF16951">
    <property type="entry name" value="MaAIMP_sms"/>
    <property type="match status" value="1"/>
</dbReference>
<gene>
    <name evidence="2" type="ORF">CEY15_16305</name>
</gene>
<sequence>MDASAIIMMVLFLLVIWGGLVASIVHYAGHPDDPEEATTSPAREL</sequence>
<keyword evidence="1" id="KW-0472">Membrane</keyword>
<evidence type="ECO:0000256" key="1">
    <source>
        <dbReference type="SAM" id="Phobius"/>
    </source>
</evidence>
<dbReference type="EMBL" id="NTGA01000035">
    <property type="protein sequence ID" value="PAY21934.1"/>
    <property type="molecule type" value="Genomic_DNA"/>
</dbReference>
<organism evidence="2 3">
    <name type="scientific">Dietzia natronolimnaea</name>
    <dbReference type="NCBI Taxonomy" id="161920"/>
    <lineage>
        <taxon>Bacteria</taxon>
        <taxon>Bacillati</taxon>
        <taxon>Actinomycetota</taxon>
        <taxon>Actinomycetes</taxon>
        <taxon>Mycobacteriales</taxon>
        <taxon>Dietziaceae</taxon>
        <taxon>Dietzia</taxon>
    </lineage>
</organism>
<name>A0A2A2WLV2_9ACTN</name>
<proteinExistence type="predicted"/>
<dbReference type="InterPro" id="IPR031596">
    <property type="entry name" value="MaAIMP_sms"/>
</dbReference>
<dbReference type="RefSeq" id="WP_095719311.1">
    <property type="nucleotide sequence ID" value="NZ_NTGA01000035.1"/>
</dbReference>
<dbReference type="OrthoDB" id="6712920at2"/>
<keyword evidence="1" id="KW-1133">Transmembrane helix</keyword>
<accession>A0A2A2WLV2</accession>
<keyword evidence="1" id="KW-0812">Transmembrane</keyword>